<name>A0A6M1S5D4_9HYPH</name>
<evidence type="ECO:0000313" key="3">
    <source>
        <dbReference type="Proteomes" id="UP000477849"/>
    </source>
</evidence>
<dbReference type="EMBL" id="JAAKZH010000005">
    <property type="protein sequence ID" value="NGO65521.1"/>
    <property type="molecule type" value="Genomic_DNA"/>
</dbReference>
<dbReference type="AlphaFoldDB" id="A0A6M1S5D4"/>
<keyword evidence="1" id="KW-0472">Membrane</keyword>
<dbReference type="RefSeq" id="WP_163901879.1">
    <property type="nucleotide sequence ID" value="NZ_CP048427.1"/>
</dbReference>
<accession>A0A6M1S5D4</accession>
<proteinExistence type="predicted"/>
<gene>
    <name evidence="2" type="ORF">G6N76_17760</name>
</gene>
<feature type="transmembrane region" description="Helical" evidence="1">
    <location>
        <begin position="15"/>
        <end position="36"/>
    </location>
</feature>
<organism evidence="2 3">
    <name type="scientific">Rhizobium daejeonense</name>
    <dbReference type="NCBI Taxonomy" id="240521"/>
    <lineage>
        <taxon>Bacteria</taxon>
        <taxon>Pseudomonadati</taxon>
        <taxon>Pseudomonadota</taxon>
        <taxon>Alphaproteobacteria</taxon>
        <taxon>Hyphomicrobiales</taxon>
        <taxon>Rhizobiaceae</taxon>
        <taxon>Rhizobium/Agrobacterium group</taxon>
        <taxon>Rhizobium</taxon>
    </lineage>
</organism>
<protein>
    <submittedName>
        <fullName evidence="2">DUF2125 domain-containing protein</fullName>
    </submittedName>
</protein>
<sequence>MATNKPETSAVSRKIMRLGILIIVGIAAYTGAWFYAANSLQKSLLAFFGGENPAEVDISCDDTTVRGFPFRIGLFCSKVGLDDRFHGLSASFGALRSAAQIYAPGHVVWELDSPGEVRSALGFSAALQWQALRSSVNSGLSGVDRTSLEATGSKATVTVMTTGQTFDAASDHLEAHARRNGDDLDVALMIRNGTFQLPGGTPVIPPSSTTVDMTLAGKAKYLDMQGDRGEGLYGSSGEIRRIAIDLGEGRILSANGPFSIGTDGLISGELRLDLEGIDAWRKTLAEAFPDDADTIKSGAKILKALFSGRQNGGVDLKIQNGVVILGGFIPIGVLPPI</sequence>
<comment type="caution">
    <text evidence="2">The sequence shown here is derived from an EMBL/GenBank/DDBJ whole genome shotgun (WGS) entry which is preliminary data.</text>
</comment>
<reference evidence="2 3" key="1">
    <citation type="submission" date="2020-02" db="EMBL/GenBank/DDBJ databases">
        <title>Genome sequence of the type strain CCBAU10050 of Rhizobium daejeonense.</title>
        <authorList>
            <person name="Gao J."/>
            <person name="Sun J."/>
        </authorList>
    </citation>
    <scope>NUCLEOTIDE SEQUENCE [LARGE SCALE GENOMIC DNA]</scope>
    <source>
        <strain evidence="2 3">CCBAU10050</strain>
    </source>
</reference>
<evidence type="ECO:0000313" key="2">
    <source>
        <dbReference type="EMBL" id="NGO65521.1"/>
    </source>
</evidence>
<evidence type="ECO:0000256" key="1">
    <source>
        <dbReference type="SAM" id="Phobius"/>
    </source>
</evidence>
<keyword evidence="3" id="KW-1185">Reference proteome</keyword>
<keyword evidence="1" id="KW-1133">Transmembrane helix</keyword>
<dbReference type="Pfam" id="PF09898">
    <property type="entry name" value="DUF2125"/>
    <property type="match status" value="1"/>
</dbReference>
<dbReference type="InterPro" id="IPR018666">
    <property type="entry name" value="DUF2125"/>
</dbReference>
<keyword evidence="1" id="KW-0812">Transmembrane</keyword>
<dbReference type="Proteomes" id="UP000477849">
    <property type="component" value="Unassembled WGS sequence"/>
</dbReference>